<proteinExistence type="predicted"/>
<reference evidence="1" key="1">
    <citation type="submission" date="2020-01" db="EMBL/GenBank/DDBJ databases">
        <authorList>
            <person name="Qin S."/>
        </authorList>
    </citation>
    <scope>NUCLEOTIDE SEQUENCE</scope>
    <source>
        <strain evidence="1">CVir17-16-YZ6g</strain>
        <plasmid evidence="1">p17-15-vir-like</plasmid>
    </source>
</reference>
<geneLocation type="plasmid" evidence="1">
    <name>p17-15-vir-like</name>
</geneLocation>
<accession>A0A8B0STG3</accession>
<sequence>MANSLADCFRMALYDEFPGQRVQRSMRSGSRSPRYFA</sequence>
<dbReference type="EMBL" id="MN956836">
    <property type="protein sequence ID" value="QTX14486.1"/>
    <property type="molecule type" value="Genomic_DNA"/>
</dbReference>
<name>A0A8B0STG3_KLEPN</name>
<protein>
    <submittedName>
        <fullName evidence="1">Uncharacterized protein</fullName>
    </submittedName>
</protein>
<evidence type="ECO:0000313" key="1">
    <source>
        <dbReference type="EMBL" id="QTX14486.1"/>
    </source>
</evidence>
<dbReference type="AlphaFoldDB" id="A0A8B0STG3"/>
<organism evidence="1">
    <name type="scientific">Klebsiella pneumoniae</name>
    <dbReference type="NCBI Taxonomy" id="573"/>
    <lineage>
        <taxon>Bacteria</taxon>
        <taxon>Pseudomonadati</taxon>
        <taxon>Pseudomonadota</taxon>
        <taxon>Gammaproteobacteria</taxon>
        <taxon>Enterobacterales</taxon>
        <taxon>Enterobacteriaceae</taxon>
        <taxon>Klebsiella/Raoultella group</taxon>
        <taxon>Klebsiella</taxon>
        <taxon>Klebsiella pneumoniae complex</taxon>
    </lineage>
</organism>
<keyword evidence="1" id="KW-0614">Plasmid</keyword>